<dbReference type="EMBL" id="MN741013">
    <property type="protein sequence ID" value="QHU22611.1"/>
    <property type="molecule type" value="Genomic_DNA"/>
</dbReference>
<name>A0A6C0KZE6_9ZZZZ</name>
<dbReference type="AlphaFoldDB" id="A0A6C0KZE6"/>
<protein>
    <submittedName>
        <fullName evidence="2">Uncharacterized protein</fullName>
    </submittedName>
</protein>
<evidence type="ECO:0000313" key="2">
    <source>
        <dbReference type="EMBL" id="QHU22611.1"/>
    </source>
</evidence>
<feature type="compositionally biased region" description="Polar residues" evidence="1">
    <location>
        <begin position="25"/>
        <end position="34"/>
    </location>
</feature>
<proteinExistence type="predicted"/>
<accession>A0A6C0KZE6</accession>
<reference evidence="2" key="1">
    <citation type="journal article" date="2020" name="Nature">
        <title>Giant virus diversity and host interactions through global metagenomics.</title>
        <authorList>
            <person name="Schulz F."/>
            <person name="Roux S."/>
            <person name="Paez-Espino D."/>
            <person name="Jungbluth S."/>
            <person name="Walsh D.A."/>
            <person name="Denef V.J."/>
            <person name="McMahon K.D."/>
            <person name="Konstantinidis K.T."/>
            <person name="Eloe-Fadrosh E.A."/>
            <person name="Kyrpides N.C."/>
            <person name="Woyke T."/>
        </authorList>
    </citation>
    <scope>NUCLEOTIDE SEQUENCE</scope>
    <source>
        <strain evidence="2">GVMAG-S-ERX555907-102</strain>
    </source>
</reference>
<feature type="region of interest" description="Disordered" evidence="1">
    <location>
        <begin position="21"/>
        <end position="50"/>
    </location>
</feature>
<evidence type="ECO:0000256" key="1">
    <source>
        <dbReference type="SAM" id="MobiDB-lite"/>
    </source>
</evidence>
<organism evidence="2">
    <name type="scientific">viral metagenome</name>
    <dbReference type="NCBI Taxonomy" id="1070528"/>
    <lineage>
        <taxon>unclassified sequences</taxon>
        <taxon>metagenomes</taxon>
        <taxon>organismal metagenomes</taxon>
    </lineage>
</organism>
<sequence>MLYHIINFKLLLDNIAQFHSEDHSCNPNSATKSNGKTKRGPNTRNPNSDGYYTAQIKKQTKVWSCDEIQSGVYRGDT</sequence>